<dbReference type="PANTHER" id="PTHR43837">
    <property type="entry name" value="RIBOSOMAL PROTEIN S12 METHYLTHIOTRANSFERASE RIMO"/>
    <property type="match status" value="1"/>
</dbReference>
<dbReference type="InterPro" id="IPR007197">
    <property type="entry name" value="rSAM"/>
</dbReference>
<dbReference type="EMBL" id="PUBV01000032">
    <property type="protein sequence ID" value="PWB06170.1"/>
    <property type="molecule type" value="Genomic_DNA"/>
</dbReference>
<evidence type="ECO:0000259" key="10">
    <source>
        <dbReference type="PROSITE" id="PS51449"/>
    </source>
</evidence>
<evidence type="ECO:0000259" key="9">
    <source>
        <dbReference type="PROSITE" id="PS50926"/>
    </source>
</evidence>
<keyword evidence="4 12" id="KW-0808">Transferase</keyword>
<dbReference type="InterPro" id="IPR058240">
    <property type="entry name" value="rSAM_sf"/>
</dbReference>
<evidence type="ECO:0000256" key="6">
    <source>
        <dbReference type="ARBA" id="ARBA00022723"/>
    </source>
</evidence>
<dbReference type="PROSITE" id="PS51449">
    <property type="entry name" value="MTTASE_N"/>
    <property type="match status" value="1"/>
</dbReference>
<dbReference type="PROSITE" id="PS50926">
    <property type="entry name" value="TRAM"/>
    <property type="match status" value="1"/>
</dbReference>
<dbReference type="SMART" id="SM00729">
    <property type="entry name" value="Elp3"/>
    <property type="match status" value="1"/>
</dbReference>
<dbReference type="NCBIfam" id="TIGR01125">
    <property type="entry name" value="30S ribosomal protein S12 methylthiotransferase RimO"/>
    <property type="match status" value="1"/>
</dbReference>
<keyword evidence="5" id="KW-0949">S-adenosyl-L-methionine</keyword>
<dbReference type="InterPro" id="IPR005840">
    <property type="entry name" value="Ribosomal_uS12_MeSTrfase_RimO"/>
</dbReference>
<dbReference type="AlphaFoldDB" id="A0A2V1IPF7"/>
<dbReference type="SFLD" id="SFLDS00029">
    <property type="entry name" value="Radical_SAM"/>
    <property type="match status" value="1"/>
</dbReference>
<keyword evidence="13" id="KW-1185">Reference proteome</keyword>
<dbReference type="Gene3D" id="2.40.50.140">
    <property type="entry name" value="Nucleic acid-binding proteins"/>
    <property type="match status" value="1"/>
</dbReference>
<keyword evidence="2" id="KW-0004">4Fe-4S</keyword>
<dbReference type="GO" id="GO:0005829">
    <property type="term" value="C:cytosol"/>
    <property type="evidence" value="ECO:0007669"/>
    <property type="project" value="TreeGrafter"/>
</dbReference>
<dbReference type="PANTHER" id="PTHR43837:SF1">
    <property type="entry name" value="RIBOSOMAL PROTEIN US12 METHYLTHIOTRANSFERASE RIMO"/>
    <property type="match status" value="1"/>
</dbReference>
<evidence type="ECO:0000256" key="4">
    <source>
        <dbReference type="ARBA" id="ARBA00022679"/>
    </source>
</evidence>
<dbReference type="GO" id="GO:0006400">
    <property type="term" value="P:tRNA modification"/>
    <property type="evidence" value="ECO:0007669"/>
    <property type="project" value="InterPro"/>
</dbReference>
<organism evidence="12 13">
    <name type="scientific">Paramuribaculum intestinale</name>
    <dbReference type="NCBI Taxonomy" id="2094151"/>
    <lineage>
        <taxon>Bacteria</taxon>
        <taxon>Pseudomonadati</taxon>
        <taxon>Bacteroidota</taxon>
        <taxon>Bacteroidia</taxon>
        <taxon>Bacteroidales</taxon>
        <taxon>Muribaculaceae</taxon>
        <taxon>Paramuribaculum</taxon>
    </lineage>
</organism>
<evidence type="ECO:0000256" key="8">
    <source>
        <dbReference type="ARBA" id="ARBA00023014"/>
    </source>
</evidence>
<accession>A0A2V1IPF7</accession>
<dbReference type="InterPro" id="IPR023404">
    <property type="entry name" value="rSAM_horseshoe"/>
</dbReference>
<dbReference type="NCBIfam" id="TIGR00089">
    <property type="entry name" value="MiaB/RimO family radical SAM methylthiotransferase"/>
    <property type="match status" value="1"/>
</dbReference>
<keyword evidence="8" id="KW-0411">Iron-sulfur</keyword>
<dbReference type="GO" id="GO:0046872">
    <property type="term" value="F:metal ion binding"/>
    <property type="evidence" value="ECO:0007669"/>
    <property type="project" value="UniProtKB-KW"/>
</dbReference>
<feature type="domain" description="MTTase N-terminal" evidence="10">
    <location>
        <begin position="1"/>
        <end position="119"/>
    </location>
</feature>
<dbReference type="InterPro" id="IPR038135">
    <property type="entry name" value="Methylthiotransferase_N_sf"/>
</dbReference>
<keyword evidence="3" id="KW-0963">Cytoplasm</keyword>
<evidence type="ECO:0000313" key="12">
    <source>
        <dbReference type="EMBL" id="PWB06170.1"/>
    </source>
</evidence>
<sequence length="425" mass="48692">MRVNIINIGCFKNLVDCERLMWQLQMVGADVVFGPTEANSDIVIVNTCGFISDAEKDSVALLLDIAKRKRHGQYSQFWVMGCYGQKMGNDIIRRIPEIDKVYGNFNWYQIVADIGNKPWMNSTDRIITTPRHYAYVKISEGCNMPCSYCIKPVLNGPLKSEPIETIVDECRTLAGMGVKELQIVSQNTTDYGRDIYHKPQIAELIDRISDIEGIKWIRLHYAYPTNFPKDLIDVIATKENVCKYIDMAIQHCNEDMLRIMRRPMSKDRLVALLDELKSHNISIRTTVMTGHPGETEEMYQELKDFITQRRFDRLGVFPYSHESRSYSGKHYEDSIPETVKRERALELMAIQREIYNESNLNNIGKRMKIIIDGKNSAGCYVGRPENSTPMADPKIIITSDKTLIPGEFYETVVTNSLGKDMEGTI</sequence>
<evidence type="ECO:0000256" key="2">
    <source>
        <dbReference type="ARBA" id="ARBA00022485"/>
    </source>
</evidence>
<dbReference type="SUPFAM" id="SSF102114">
    <property type="entry name" value="Radical SAM enzymes"/>
    <property type="match status" value="1"/>
</dbReference>
<dbReference type="SFLD" id="SFLDG01082">
    <property type="entry name" value="B12-binding_domain_containing"/>
    <property type="match status" value="1"/>
</dbReference>
<keyword evidence="12" id="KW-0687">Ribonucleoprotein</keyword>
<keyword evidence="12" id="KW-0689">Ribosomal protein</keyword>
<keyword evidence="7" id="KW-0408">Iron</keyword>
<dbReference type="CDD" id="cd01335">
    <property type="entry name" value="Radical_SAM"/>
    <property type="match status" value="1"/>
</dbReference>
<dbReference type="Proteomes" id="UP000244925">
    <property type="component" value="Unassembled WGS sequence"/>
</dbReference>
<dbReference type="FunFam" id="3.80.30.20:FF:000001">
    <property type="entry name" value="tRNA-2-methylthio-N(6)-dimethylallyladenosine synthase 2"/>
    <property type="match status" value="1"/>
</dbReference>
<evidence type="ECO:0000256" key="7">
    <source>
        <dbReference type="ARBA" id="ARBA00023004"/>
    </source>
</evidence>
<reference evidence="13" key="1">
    <citation type="submission" date="2018-02" db="EMBL/GenBank/DDBJ databases">
        <authorList>
            <person name="Clavel T."/>
            <person name="Strowig T."/>
        </authorList>
    </citation>
    <scope>NUCLEOTIDE SEQUENCE [LARGE SCALE GENOMIC DNA]</scope>
    <source>
        <strain evidence="13">DSM 100764</strain>
    </source>
</reference>
<evidence type="ECO:0000256" key="3">
    <source>
        <dbReference type="ARBA" id="ARBA00022490"/>
    </source>
</evidence>
<gene>
    <name evidence="12" type="primary">rimO</name>
    <name evidence="12" type="ORF">C5O25_11115</name>
</gene>
<dbReference type="RefSeq" id="WP_107036813.1">
    <property type="nucleotide sequence ID" value="NZ_PUBV01000032.1"/>
</dbReference>
<dbReference type="InterPro" id="IPR013848">
    <property type="entry name" value="Methylthiotransferase_N"/>
</dbReference>
<dbReference type="PROSITE" id="PS51918">
    <property type="entry name" value="RADICAL_SAM"/>
    <property type="match status" value="1"/>
</dbReference>
<keyword evidence="6" id="KW-0479">Metal-binding</keyword>
<dbReference type="Pfam" id="PF18693">
    <property type="entry name" value="TRAM_2"/>
    <property type="match status" value="1"/>
</dbReference>
<feature type="domain" description="Radical SAM core" evidence="11">
    <location>
        <begin position="128"/>
        <end position="357"/>
    </location>
</feature>
<dbReference type="InterPro" id="IPR006638">
    <property type="entry name" value="Elp3/MiaA/NifB-like_rSAM"/>
</dbReference>
<protein>
    <submittedName>
        <fullName evidence="12">30S ribosomal protein S12 methylthiotransferase RimO</fullName>
    </submittedName>
</protein>
<dbReference type="GO" id="GO:0035599">
    <property type="term" value="F:aspartic acid methylthiotransferase activity"/>
    <property type="evidence" value="ECO:0007669"/>
    <property type="project" value="TreeGrafter"/>
</dbReference>
<dbReference type="Pfam" id="PF00919">
    <property type="entry name" value="UPF0004"/>
    <property type="match status" value="1"/>
</dbReference>
<feature type="domain" description="TRAM" evidence="9">
    <location>
        <begin position="360"/>
        <end position="425"/>
    </location>
</feature>
<dbReference type="InterPro" id="IPR002792">
    <property type="entry name" value="TRAM_dom"/>
</dbReference>
<dbReference type="SFLD" id="SFLDG01061">
    <property type="entry name" value="methylthiotransferase"/>
    <property type="match status" value="1"/>
</dbReference>
<dbReference type="Pfam" id="PF04055">
    <property type="entry name" value="Radical_SAM"/>
    <property type="match status" value="1"/>
</dbReference>
<dbReference type="GO" id="GO:0051539">
    <property type="term" value="F:4 iron, 4 sulfur cluster binding"/>
    <property type="evidence" value="ECO:0007669"/>
    <property type="project" value="UniProtKB-KW"/>
</dbReference>
<dbReference type="Gene3D" id="3.80.30.20">
    <property type="entry name" value="tm_1862 like domain"/>
    <property type="match status" value="1"/>
</dbReference>
<dbReference type="GO" id="GO:0005840">
    <property type="term" value="C:ribosome"/>
    <property type="evidence" value="ECO:0007669"/>
    <property type="project" value="UniProtKB-KW"/>
</dbReference>
<evidence type="ECO:0000256" key="5">
    <source>
        <dbReference type="ARBA" id="ARBA00022691"/>
    </source>
</evidence>
<dbReference type="InterPro" id="IPR012340">
    <property type="entry name" value="NA-bd_OB-fold"/>
</dbReference>
<evidence type="ECO:0000313" key="13">
    <source>
        <dbReference type="Proteomes" id="UP000244925"/>
    </source>
</evidence>
<comment type="caution">
    <text evidence="12">The sequence shown here is derived from an EMBL/GenBank/DDBJ whole genome shotgun (WGS) entry which is preliminary data.</text>
</comment>
<dbReference type="Gene3D" id="3.40.50.12160">
    <property type="entry name" value="Methylthiotransferase, N-terminal domain"/>
    <property type="match status" value="1"/>
</dbReference>
<evidence type="ECO:0000256" key="1">
    <source>
        <dbReference type="ARBA" id="ARBA00001966"/>
    </source>
</evidence>
<evidence type="ECO:0000259" key="11">
    <source>
        <dbReference type="PROSITE" id="PS51918"/>
    </source>
</evidence>
<proteinExistence type="predicted"/>
<dbReference type="InterPro" id="IPR005839">
    <property type="entry name" value="Methylthiotransferase"/>
</dbReference>
<comment type="cofactor">
    <cofactor evidence="1">
        <name>[4Fe-4S] cluster</name>
        <dbReference type="ChEBI" id="CHEBI:49883"/>
    </cofactor>
</comment>
<name>A0A2V1IPF7_9BACT</name>